<proteinExistence type="predicted"/>
<gene>
    <name evidence="1" type="ORF">KME25_08235</name>
</gene>
<dbReference type="PANTHER" id="PTHR35690:SF1">
    <property type="entry name" value="OS01G0363500 PROTEIN"/>
    <property type="match status" value="1"/>
</dbReference>
<dbReference type="Proteomes" id="UP000753908">
    <property type="component" value="Unassembled WGS sequence"/>
</dbReference>
<accession>A0A951PIC3</accession>
<evidence type="ECO:0008006" key="3">
    <source>
        <dbReference type="Google" id="ProtNLM"/>
    </source>
</evidence>
<protein>
    <recommendedName>
        <fullName evidence="3">Plastid lipid-associated protein/fibrillin conserved domain-containing protein</fullName>
    </recommendedName>
</protein>
<reference evidence="1" key="2">
    <citation type="journal article" date="2022" name="Microbiol. Resour. Announc.">
        <title>Metagenome Sequencing to Explore Phylogenomics of Terrestrial Cyanobacteria.</title>
        <authorList>
            <person name="Ward R.D."/>
            <person name="Stajich J.E."/>
            <person name="Johansen J.R."/>
            <person name="Huntemann M."/>
            <person name="Clum A."/>
            <person name="Foster B."/>
            <person name="Foster B."/>
            <person name="Roux S."/>
            <person name="Palaniappan K."/>
            <person name="Varghese N."/>
            <person name="Mukherjee S."/>
            <person name="Reddy T.B.K."/>
            <person name="Daum C."/>
            <person name="Copeland A."/>
            <person name="Chen I.A."/>
            <person name="Ivanova N.N."/>
            <person name="Kyrpides N.C."/>
            <person name="Shapiro N."/>
            <person name="Eloe-Fadrosh E.A."/>
            <person name="Pietrasiak N."/>
        </authorList>
    </citation>
    <scope>NUCLEOTIDE SEQUENCE</scope>
    <source>
        <strain evidence="1">CPER-KK1</strain>
    </source>
</reference>
<organism evidence="1 2">
    <name type="scientific">Symplocastrum torsivum CPER-KK1</name>
    <dbReference type="NCBI Taxonomy" id="450513"/>
    <lineage>
        <taxon>Bacteria</taxon>
        <taxon>Bacillati</taxon>
        <taxon>Cyanobacteriota</taxon>
        <taxon>Cyanophyceae</taxon>
        <taxon>Oscillatoriophycideae</taxon>
        <taxon>Oscillatoriales</taxon>
        <taxon>Microcoleaceae</taxon>
        <taxon>Symplocastrum</taxon>
    </lineage>
</organism>
<dbReference type="AlphaFoldDB" id="A0A951PIC3"/>
<sequence length="195" mass="21805">MDPALDQAIAFLTTPSAKLPAPEAVVEALIQAEKTAKQSRVRHTYPQLLGTWRLGFITGTKRSRKRAGVILGAGRFLPSWVKIHLSYLQTESNQEQGTVQNSVAFGLLQLVLTGPTQFWSKTNMLAFDFTRMRVSLSGLKLYDGYIRKGQDREARFYEQGVKEQAFFTYFLVENQSIAARGRGGGLALWTRVSDS</sequence>
<evidence type="ECO:0000313" key="2">
    <source>
        <dbReference type="Proteomes" id="UP000753908"/>
    </source>
</evidence>
<comment type="caution">
    <text evidence="1">The sequence shown here is derived from an EMBL/GenBank/DDBJ whole genome shotgun (WGS) entry which is preliminary data.</text>
</comment>
<reference evidence="1" key="1">
    <citation type="submission" date="2021-05" db="EMBL/GenBank/DDBJ databases">
        <authorList>
            <person name="Pietrasiak N."/>
            <person name="Ward R."/>
            <person name="Stajich J.E."/>
            <person name="Kurbessoian T."/>
        </authorList>
    </citation>
    <scope>NUCLEOTIDE SEQUENCE</scope>
    <source>
        <strain evidence="1">CPER-KK1</strain>
    </source>
</reference>
<name>A0A951PIC3_9CYAN</name>
<dbReference type="PANTHER" id="PTHR35690">
    <property type="entry name" value="OS01G0363500 PROTEIN"/>
    <property type="match status" value="1"/>
</dbReference>
<evidence type="ECO:0000313" key="1">
    <source>
        <dbReference type="EMBL" id="MBW4544415.1"/>
    </source>
</evidence>
<dbReference type="EMBL" id="JAHHIF010000008">
    <property type="protein sequence ID" value="MBW4544415.1"/>
    <property type="molecule type" value="Genomic_DNA"/>
</dbReference>